<evidence type="ECO:0000313" key="3">
    <source>
        <dbReference type="EMBL" id="PWS34190.1"/>
    </source>
</evidence>
<keyword evidence="1" id="KW-1133">Transmembrane helix</keyword>
<evidence type="ECO:0000256" key="1">
    <source>
        <dbReference type="SAM" id="Phobius"/>
    </source>
</evidence>
<evidence type="ECO:0000259" key="2">
    <source>
        <dbReference type="Pfam" id="PF07811"/>
    </source>
</evidence>
<evidence type="ECO:0000313" key="4">
    <source>
        <dbReference type="Proteomes" id="UP000245765"/>
    </source>
</evidence>
<gene>
    <name evidence="3" type="ORF">DFH01_26550</name>
</gene>
<reference evidence="4" key="1">
    <citation type="submission" date="2018-05" db="EMBL/GenBank/DDBJ databases">
        <authorList>
            <person name="Du Z."/>
            <person name="Wang X."/>
        </authorList>
    </citation>
    <scope>NUCLEOTIDE SEQUENCE [LARGE SCALE GENOMIC DNA]</scope>
    <source>
        <strain evidence="4">CQN31</strain>
    </source>
</reference>
<dbReference type="RefSeq" id="WP_109873559.1">
    <property type="nucleotide sequence ID" value="NZ_QGNA01000008.1"/>
</dbReference>
<accession>A0A317F4W0</accession>
<dbReference type="AlphaFoldDB" id="A0A317F4W0"/>
<comment type="caution">
    <text evidence="3">The sequence shown here is derived from an EMBL/GenBank/DDBJ whole genome shotgun (WGS) entry which is preliminary data.</text>
</comment>
<sequence>MSRSVSNRARRGSVSLDFAAIAATLVIALIACVDVGRYVATRTALRAAVGEVARAAMTDAAITGSETPKALALARVSLLDPAQLTIQVNRAATTVTVQASYTFSFISPFFGAEKDRRLAASVTTPI</sequence>
<keyword evidence="1" id="KW-0812">Transmembrane</keyword>
<dbReference type="Proteomes" id="UP000245765">
    <property type="component" value="Unassembled WGS sequence"/>
</dbReference>
<feature type="transmembrane region" description="Helical" evidence="1">
    <location>
        <begin position="12"/>
        <end position="31"/>
    </location>
</feature>
<name>A0A317F4W0_9PROT</name>
<proteinExistence type="predicted"/>
<dbReference type="EMBL" id="QGNA01000008">
    <property type="protein sequence ID" value="PWS34190.1"/>
    <property type="molecule type" value="Genomic_DNA"/>
</dbReference>
<dbReference type="InterPro" id="IPR012495">
    <property type="entry name" value="TadE-like_dom"/>
</dbReference>
<keyword evidence="4" id="KW-1185">Reference proteome</keyword>
<dbReference type="Pfam" id="PF07811">
    <property type="entry name" value="TadE"/>
    <property type="match status" value="1"/>
</dbReference>
<organism evidence="3 4">
    <name type="scientific">Falsiroseomonas bella</name>
    <dbReference type="NCBI Taxonomy" id="2184016"/>
    <lineage>
        <taxon>Bacteria</taxon>
        <taxon>Pseudomonadati</taxon>
        <taxon>Pseudomonadota</taxon>
        <taxon>Alphaproteobacteria</taxon>
        <taxon>Acetobacterales</taxon>
        <taxon>Roseomonadaceae</taxon>
        <taxon>Falsiroseomonas</taxon>
    </lineage>
</organism>
<feature type="domain" description="TadE-like" evidence="2">
    <location>
        <begin position="12"/>
        <end position="54"/>
    </location>
</feature>
<protein>
    <recommendedName>
        <fullName evidence="2">TadE-like domain-containing protein</fullName>
    </recommendedName>
</protein>
<keyword evidence="1" id="KW-0472">Membrane</keyword>
<dbReference type="PROSITE" id="PS51257">
    <property type="entry name" value="PROKAR_LIPOPROTEIN"/>
    <property type="match status" value="1"/>
</dbReference>